<dbReference type="STRING" id="561184.SAMN05216376_101194"/>
<dbReference type="InterPro" id="IPR006665">
    <property type="entry name" value="OmpA-like"/>
</dbReference>
<feature type="chain" id="PRO_5002082824" evidence="2">
    <location>
        <begin position="25"/>
        <end position="549"/>
    </location>
</feature>
<dbReference type="GO" id="GO:0016020">
    <property type="term" value="C:membrane"/>
    <property type="evidence" value="ECO:0007669"/>
    <property type="project" value="UniProtKB-UniRule"/>
</dbReference>
<dbReference type="InterPro" id="IPR036737">
    <property type="entry name" value="OmpA-like_sf"/>
</dbReference>
<dbReference type="CDD" id="cd07185">
    <property type="entry name" value="OmpA_C-like"/>
    <property type="match status" value="1"/>
</dbReference>
<name>A0A0B3RZZ9_9RHOB</name>
<accession>A0A0B3RZZ9</accession>
<evidence type="ECO:0000256" key="2">
    <source>
        <dbReference type="SAM" id="SignalP"/>
    </source>
</evidence>
<organism evidence="4 5">
    <name type="scientific">Mameliella alba</name>
    <dbReference type="NCBI Taxonomy" id="561184"/>
    <lineage>
        <taxon>Bacteria</taxon>
        <taxon>Pseudomonadati</taxon>
        <taxon>Pseudomonadota</taxon>
        <taxon>Alphaproteobacteria</taxon>
        <taxon>Rhodobacterales</taxon>
        <taxon>Roseobacteraceae</taxon>
        <taxon>Mameliella</taxon>
    </lineage>
</organism>
<keyword evidence="2" id="KW-0732">Signal</keyword>
<dbReference type="Pfam" id="PF00691">
    <property type="entry name" value="OmpA"/>
    <property type="match status" value="1"/>
</dbReference>
<keyword evidence="1" id="KW-0472">Membrane</keyword>
<proteinExistence type="predicted"/>
<dbReference type="Proteomes" id="UP000030960">
    <property type="component" value="Unassembled WGS sequence"/>
</dbReference>
<reference evidence="4 5" key="1">
    <citation type="submission" date="2014-10" db="EMBL/GenBank/DDBJ databases">
        <title>Genome sequence of Ponticoccus sp. strain UMTAT08 isolated from clonal culture of toxic dinoflagellate Alexandrium tamiyavanichii.</title>
        <authorList>
            <person name="Gan H.Y."/>
            <person name="Muhd D.-D."/>
            <person name="Mohd Noor M.E."/>
            <person name="Yeong Y.S."/>
            <person name="Usup G."/>
        </authorList>
    </citation>
    <scope>NUCLEOTIDE SEQUENCE [LARGE SCALE GENOMIC DNA]</scope>
    <source>
        <strain evidence="4 5">UMTAT08</strain>
    </source>
</reference>
<sequence length="549" mass="58782">MKRLLLASAALGLLTVGFAGPAAAQNFDLKQLCNPALGIKCDLDRGTIRRVPQVKKTPQVIVQPPQKTVRTPKKTIPVPQVIVTPQPKKRPAQVVIPKQVAPKVRVPDVQIVRPKGKTPTIRVPTGKIAPGLKVPDVKIAIPPKTRQPAIKVAPGGKVTVKPGAVDLDALRKQLAKDIVGGKPSGGVKIAPRPGKTVRLPVASIDLGSSQRQADIVALRDVAKVAAAVGIAAGAVKVLDRTLTAEDVRRSSEDFDKVARQIGIRTGTLDFRRVDLGKVLQNGDKVITNSGDRMVVQNNGVMRVLRNDDVLLNRPGTNVQTFQYKDGSTRNVMLYQDGSQVETVRAPDGRVLRRSTIAPDGTEVVLFDDTQQSDQVVVTNLPEVKGPSVVAYQSDSDVNGALGAETAVDAGRLFSLAQVRDIDAVRKMAPGINIDTIHFASNSAAIRPEEAEELAALGYAMLEAIALDPGEVFLIEGHTDARGNKAYNLSLSDRRAESVALALIEYFGVPPENLVLQGYGESDLLVVTDQAEQANRRAAVRRITPLLTDT</sequence>
<feature type="domain" description="OmpA-like" evidence="3">
    <location>
        <begin position="425"/>
        <end position="549"/>
    </location>
</feature>
<evidence type="ECO:0000313" key="5">
    <source>
        <dbReference type="Proteomes" id="UP000030960"/>
    </source>
</evidence>
<comment type="caution">
    <text evidence="4">The sequence shown here is derived from an EMBL/GenBank/DDBJ whole genome shotgun (WGS) entry which is preliminary data.</text>
</comment>
<dbReference type="AlphaFoldDB" id="A0A0B3RZZ9"/>
<dbReference type="RefSeq" id="WP_052244373.1">
    <property type="nucleotide sequence ID" value="NZ_JSUQ01000006.1"/>
</dbReference>
<gene>
    <name evidence="4" type="ORF">OA50_01660</name>
</gene>
<dbReference type="SUPFAM" id="SSF103088">
    <property type="entry name" value="OmpA-like"/>
    <property type="match status" value="1"/>
</dbReference>
<dbReference type="InterPro" id="IPR050330">
    <property type="entry name" value="Bact_OuterMem_StrucFunc"/>
</dbReference>
<dbReference type="EMBL" id="JSUQ01000006">
    <property type="protein sequence ID" value="KHQ53672.1"/>
    <property type="molecule type" value="Genomic_DNA"/>
</dbReference>
<dbReference type="PROSITE" id="PS51123">
    <property type="entry name" value="OMPA_2"/>
    <property type="match status" value="1"/>
</dbReference>
<dbReference type="PANTHER" id="PTHR30329">
    <property type="entry name" value="STATOR ELEMENT OF FLAGELLAR MOTOR COMPLEX"/>
    <property type="match status" value="1"/>
</dbReference>
<feature type="signal peptide" evidence="2">
    <location>
        <begin position="1"/>
        <end position="24"/>
    </location>
</feature>
<protein>
    <submittedName>
        <fullName evidence="4">Outer membrane protein, OmpA/MotB family</fullName>
    </submittedName>
</protein>
<dbReference type="PANTHER" id="PTHR30329:SF21">
    <property type="entry name" value="LIPOPROTEIN YIAD-RELATED"/>
    <property type="match status" value="1"/>
</dbReference>
<dbReference type="PATRIC" id="fig|1515334.3.peg.1666"/>
<keyword evidence="5" id="KW-1185">Reference proteome</keyword>
<evidence type="ECO:0000256" key="1">
    <source>
        <dbReference type="PROSITE-ProRule" id="PRU00473"/>
    </source>
</evidence>
<dbReference type="Gene3D" id="3.30.1330.60">
    <property type="entry name" value="OmpA-like domain"/>
    <property type="match status" value="1"/>
</dbReference>
<evidence type="ECO:0000313" key="4">
    <source>
        <dbReference type="EMBL" id="KHQ53672.1"/>
    </source>
</evidence>
<evidence type="ECO:0000259" key="3">
    <source>
        <dbReference type="PROSITE" id="PS51123"/>
    </source>
</evidence>